<feature type="domain" description="Co-chaperone DjlA N-terminal" evidence="1">
    <location>
        <begin position="11"/>
        <end position="122"/>
    </location>
</feature>
<dbReference type="InterPro" id="IPR007791">
    <property type="entry name" value="DjlA_N"/>
</dbReference>
<evidence type="ECO:0000259" key="1">
    <source>
        <dbReference type="Pfam" id="PF05099"/>
    </source>
</evidence>
<dbReference type="Gene3D" id="1.10.3680.10">
    <property type="entry name" value="TerB-like"/>
    <property type="match status" value="1"/>
</dbReference>
<reference evidence="2 3" key="1">
    <citation type="submission" date="2020-08" db="EMBL/GenBank/DDBJ databases">
        <title>The Agave Microbiome: Exploring the role of microbial communities in plant adaptations to desert environments.</title>
        <authorList>
            <person name="Partida-Martinez L.P."/>
        </authorList>
    </citation>
    <scope>NUCLEOTIDE SEQUENCE [LARGE SCALE GENOMIC DNA]</scope>
    <source>
        <strain evidence="2 3">AT3.2</strain>
    </source>
</reference>
<evidence type="ECO:0000313" key="3">
    <source>
        <dbReference type="Proteomes" id="UP000540787"/>
    </source>
</evidence>
<comment type="caution">
    <text evidence="2">The sequence shown here is derived from an EMBL/GenBank/DDBJ whole genome shotgun (WGS) entry which is preliminary data.</text>
</comment>
<dbReference type="RefSeq" id="WP_183551235.1">
    <property type="nucleotide sequence ID" value="NZ_JACHBX010000001.1"/>
</dbReference>
<dbReference type="Proteomes" id="UP000540787">
    <property type="component" value="Unassembled WGS sequence"/>
</dbReference>
<sequence>MRNYPTDSPKAMSRLLALAMIADGRLAPQELKTLHRSGVLEVLGVSEDTFDDAAGELTQDLLTHSTNHAAGMVEIEPATIDALLDEVQDPALRALVLKGMLEIVRADQMIDHRERRLLRRALAAWGDGTEPFPAAA</sequence>
<dbReference type="AlphaFoldDB" id="A0A7W9U7Y3"/>
<organism evidence="2 3">
    <name type="scientific">Massilia aurea</name>
    <dbReference type="NCBI Taxonomy" id="373040"/>
    <lineage>
        <taxon>Bacteria</taxon>
        <taxon>Pseudomonadati</taxon>
        <taxon>Pseudomonadota</taxon>
        <taxon>Betaproteobacteria</taxon>
        <taxon>Burkholderiales</taxon>
        <taxon>Oxalobacteraceae</taxon>
        <taxon>Telluria group</taxon>
        <taxon>Massilia</taxon>
    </lineage>
</organism>
<gene>
    <name evidence="2" type="ORF">HD842_000796</name>
</gene>
<evidence type="ECO:0000313" key="2">
    <source>
        <dbReference type="EMBL" id="MBB6132685.1"/>
    </source>
</evidence>
<protein>
    <submittedName>
        <fullName evidence="2">Putative tellurite resistance protein B-like protein</fullName>
    </submittedName>
</protein>
<dbReference type="Pfam" id="PF05099">
    <property type="entry name" value="TerB"/>
    <property type="match status" value="1"/>
</dbReference>
<accession>A0A7W9U7Y3</accession>
<dbReference type="CDD" id="cd07177">
    <property type="entry name" value="terB_like"/>
    <property type="match status" value="1"/>
</dbReference>
<proteinExistence type="predicted"/>
<name>A0A7W9U7Y3_9BURK</name>
<dbReference type="InterPro" id="IPR029024">
    <property type="entry name" value="TerB-like"/>
</dbReference>
<keyword evidence="3" id="KW-1185">Reference proteome</keyword>
<dbReference type="EMBL" id="JACHBX010000001">
    <property type="protein sequence ID" value="MBB6132685.1"/>
    <property type="molecule type" value="Genomic_DNA"/>
</dbReference>
<dbReference type="SUPFAM" id="SSF158682">
    <property type="entry name" value="TerB-like"/>
    <property type="match status" value="1"/>
</dbReference>